<feature type="compositionally biased region" description="Acidic residues" evidence="1">
    <location>
        <begin position="406"/>
        <end position="420"/>
    </location>
</feature>
<dbReference type="EMBL" id="CAVMBE010000028">
    <property type="protein sequence ID" value="CAK4024197.1"/>
    <property type="molecule type" value="Genomic_DNA"/>
</dbReference>
<feature type="compositionally biased region" description="Polar residues" evidence="1">
    <location>
        <begin position="1"/>
        <end position="13"/>
    </location>
</feature>
<organism evidence="2 3">
    <name type="scientific">Lecanosticta acicola</name>
    <dbReference type="NCBI Taxonomy" id="111012"/>
    <lineage>
        <taxon>Eukaryota</taxon>
        <taxon>Fungi</taxon>
        <taxon>Dikarya</taxon>
        <taxon>Ascomycota</taxon>
        <taxon>Pezizomycotina</taxon>
        <taxon>Dothideomycetes</taxon>
        <taxon>Dothideomycetidae</taxon>
        <taxon>Mycosphaerellales</taxon>
        <taxon>Mycosphaerellaceae</taxon>
        <taxon>Lecanosticta</taxon>
    </lineage>
</organism>
<feature type="compositionally biased region" description="Polar residues" evidence="1">
    <location>
        <begin position="318"/>
        <end position="334"/>
    </location>
</feature>
<dbReference type="AlphaFoldDB" id="A0AAI8YZM3"/>
<proteinExistence type="predicted"/>
<reference evidence="2" key="1">
    <citation type="submission" date="2023-11" db="EMBL/GenBank/DDBJ databases">
        <authorList>
            <person name="Alioto T."/>
            <person name="Alioto T."/>
            <person name="Gomez Garrido J."/>
        </authorList>
    </citation>
    <scope>NUCLEOTIDE SEQUENCE</scope>
</reference>
<feature type="compositionally biased region" description="Low complexity" evidence="1">
    <location>
        <begin position="344"/>
        <end position="360"/>
    </location>
</feature>
<comment type="caution">
    <text evidence="2">The sequence shown here is derived from an EMBL/GenBank/DDBJ whole genome shotgun (WGS) entry which is preliminary data.</text>
</comment>
<sequence>MASSSPLASSQHILFQPPKSPASVTTTPSLATATDYFTGSRKRQGPGSLDYNRILPATWTETPSWAQIATPIDGLVSSGFGQNSGLVNDRYHLAGGFDTPSLQATSKLEHLKVNKNEFRRRLRDEDVGGYFDEKHAPISGPLARERNGIARMPCTPDEALQKSWTSFAFGLVGRVFSFGGNIVRGFYAGDGQGYDLNRYPLVGTDLLQQGVGRASTPLPGSWDEGEFLGDFEQDSPDFQYQSPTARPPNKRRQTDKDTWVMVGTPDAEMGTLSPKRKVSSNSVPRSTLTARSPASRASSRRSIAPMPRRAHSHVEANESPTQAQPALLQPSFQPCHSRRASVAPTRSPQGRPGSSGPGSRYMSPEAERHAKRQAKQDKTMTSMSRKMEEMIRQAQEALGTKYSVEGDADMDDEGYVDDEW</sequence>
<evidence type="ECO:0000313" key="2">
    <source>
        <dbReference type="EMBL" id="CAK4024197.1"/>
    </source>
</evidence>
<name>A0AAI8YZM3_9PEZI</name>
<feature type="compositionally biased region" description="Polar residues" evidence="1">
    <location>
        <begin position="279"/>
        <end position="289"/>
    </location>
</feature>
<evidence type="ECO:0000256" key="1">
    <source>
        <dbReference type="SAM" id="MobiDB-lite"/>
    </source>
</evidence>
<keyword evidence="3" id="KW-1185">Reference proteome</keyword>
<accession>A0AAI8YZM3</accession>
<feature type="compositionally biased region" description="Low complexity" evidence="1">
    <location>
        <begin position="290"/>
        <end position="307"/>
    </location>
</feature>
<feature type="region of interest" description="Disordered" evidence="1">
    <location>
        <begin position="215"/>
        <end position="420"/>
    </location>
</feature>
<dbReference type="Proteomes" id="UP001296104">
    <property type="component" value="Unassembled WGS sequence"/>
</dbReference>
<protein>
    <submittedName>
        <fullName evidence="2">Uncharacterized protein</fullName>
    </submittedName>
</protein>
<feature type="compositionally biased region" description="Acidic residues" evidence="1">
    <location>
        <begin position="223"/>
        <end position="235"/>
    </location>
</feature>
<gene>
    <name evidence="2" type="ORF">LECACI_7A004907</name>
</gene>
<evidence type="ECO:0000313" key="3">
    <source>
        <dbReference type="Proteomes" id="UP001296104"/>
    </source>
</evidence>
<feature type="region of interest" description="Disordered" evidence="1">
    <location>
        <begin position="1"/>
        <end position="27"/>
    </location>
</feature>